<name>A0AAU7DP92_9BACT</name>
<dbReference type="Pfam" id="PF15887">
    <property type="entry name" value="Peptidase_Mx"/>
    <property type="match status" value="1"/>
</dbReference>
<dbReference type="EMBL" id="CP121196">
    <property type="protein sequence ID" value="XBH19699.1"/>
    <property type="molecule type" value="Genomic_DNA"/>
</dbReference>
<dbReference type="Gene3D" id="3.40.390.70">
    <property type="match status" value="1"/>
</dbReference>
<sequence>MRDFEQTRTEFQEILAKPIRELGLRLEGSPLERFVQQLYRELEVKGIHKFRPQCYLTDEWGCPSGEPVIGIPFYLANPDLAKLERDMNDLEDAREIMMYMRHEAGHAFNYAYQLHKTAEWRNLFGPFRRAYRDNYRPIPFSRKYVRHMAGWYAQKHPDEDFAETFAVWLTPRSQWRKRYNGWDALSKLQYVDRIAHKIGDVEPIRRRGRTDITVDEMESTVGEFYHLSLPEEIPVEELALDADLADIFNISPKRRTSVRPAHEMLSQHRKPIIDKVAYWSGVQRPIVKRLVEAICKRVEQLGLRVDVRRESEYLTEFTVYTTALSMNYLVRGKFVHP</sequence>
<organism evidence="1">
    <name type="scientific">Telmatobacter sp. DSM 110680</name>
    <dbReference type="NCBI Taxonomy" id="3036704"/>
    <lineage>
        <taxon>Bacteria</taxon>
        <taxon>Pseudomonadati</taxon>
        <taxon>Acidobacteriota</taxon>
        <taxon>Terriglobia</taxon>
        <taxon>Terriglobales</taxon>
        <taxon>Acidobacteriaceae</taxon>
        <taxon>Telmatobacter</taxon>
    </lineage>
</organism>
<proteinExistence type="predicted"/>
<accession>A0AAU7DP92</accession>
<dbReference type="AlphaFoldDB" id="A0AAU7DP92"/>
<reference evidence="1" key="1">
    <citation type="submission" date="2023-03" db="EMBL/GenBank/DDBJ databases">
        <title>Edaphobacter sp.</title>
        <authorList>
            <person name="Huber K.J."/>
            <person name="Papendorf J."/>
            <person name="Pilke C."/>
            <person name="Bunk B."/>
            <person name="Sproeer C."/>
            <person name="Pester M."/>
        </authorList>
    </citation>
    <scope>NUCLEOTIDE SEQUENCE</scope>
    <source>
        <strain evidence="1">DSM 110680</strain>
    </source>
</reference>
<protein>
    <submittedName>
        <fullName evidence="1">Zinc-binding metallopeptidase</fullName>
    </submittedName>
</protein>
<dbReference type="RefSeq" id="WP_348264918.1">
    <property type="nucleotide sequence ID" value="NZ_CP121196.1"/>
</dbReference>
<evidence type="ECO:0000313" key="1">
    <source>
        <dbReference type="EMBL" id="XBH19699.1"/>
    </source>
</evidence>
<gene>
    <name evidence="1" type="ORF">P8935_10360</name>
</gene>
<dbReference type="InterPro" id="IPR031321">
    <property type="entry name" value="UCP012641"/>
</dbReference>